<keyword evidence="2 3" id="KW-1015">Disulfide bond</keyword>
<evidence type="ECO:0000256" key="4">
    <source>
        <dbReference type="SAM" id="MobiDB-lite"/>
    </source>
</evidence>
<dbReference type="EMBL" id="AP019870">
    <property type="protein sequence ID" value="BBN12655.1"/>
    <property type="molecule type" value="Genomic_DNA"/>
</dbReference>
<sequence>MKGSGARSKNSSRRTLSVTFDRESDNLFPVHADQHGACSHETMDAASDQDQKAKYSGKTSVPATPRCTSPGYLERADQILSYPNALNSEFLSTLISKEFFKRHFPDSRYEYEALMDAAHSYPKPRFGLPIDVARMKREIAAFLAHIDHATNGLSNIDNDTPKIPHCKTSIEYPCVKGASYHPRGPMKMCWNYNYGQCGVAIGENLLKYPERVAEDPIVAFKSALWFWCTEQWNKPSCHEVMLGLWEPTEDDIAAQRLPGFGLTTNIINGGQECGQSSVEADSRLRRYQKFCTAFSVEPGQNLSTRNQTPFA</sequence>
<accession>A0A176WCI4</accession>
<dbReference type="PANTHER" id="PTHR22595">
    <property type="entry name" value="CHITINASE-RELATED"/>
    <property type="match status" value="1"/>
</dbReference>
<evidence type="ECO:0000256" key="1">
    <source>
        <dbReference type="ARBA" id="ARBA00022821"/>
    </source>
</evidence>
<dbReference type="InterPro" id="IPR000726">
    <property type="entry name" value="Glyco_hydro_19_cat"/>
</dbReference>
<dbReference type="GO" id="GO:0004568">
    <property type="term" value="F:chitinase activity"/>
    <property type="evidence" value="ECO:0007669"/>
    <property type="project" value="InterPro"/>
</dbReference>
<dbReference type="InterPro" id="IPR023346">
    <property type="entry name" value="Lysozyme-like_dom_sf"/>
</dbReference>
<dbReference type="SUPFAM" id="SSF53955">
    <property type="entry name" value="Lysozyme-like"/>
    <property type="match status" value="1"/>
</dbReference>
<dbReference type="PANTHER" id="PTHR22595:SF79">
    <property type="entry name" value="CHITINASE 12"/>
    <property type="match status" value="1"/>
</dbReference>
<name>A0A176WCI4_MARPO</name>
<reference evidence="7 8" key="1">
    <citation type="submission" date="2016-03" db="EMBL/GenBank/DDBJ databases">
        <title>Mechanisms controlling the formation of the plant cell surface in tip-growing cells are functionally conserved among land plants.</title>
        <authorList>
            <person name="Honkanen S."/>
            <person name="Jones V.A."/>
            <person name="Morieri G."/>
            <person name="Champion C."/>
            <person name="Hetherington A.J."/>
            <person name="Kelly S."/>
            <person name="Saint-Marcoux D."/>
            <person name="Proust H."/>
            <person name="Prescott H."/>
            <person name="Dolan L."/>
        </authorList>
    </citation>
    <scope>NUCLEOTIDE SEQUENCE [LARGE SCALE GENOMIC DNA]</scope>
    <source>
        <strain evidence="8">cv. Tak-1 and cv. Tak-2</strain>
        <tissue evidence="7">Whole gametophyte</tissue>
    </source>
</reference>
<dbReference type="AlphaFoldDB" id="A0A176WCI4"/>
<dbReference type="Pfam" id="PF00182">
    <property type="entry name" value="Glyco_hydro_19"/>
    <property type="match status" value="1"/>
</dbReference>
<feature type="disulfide bond" evidence="3">
    <location>
        <begin position="166"/>
        <end position="174"/>
    </location>
</feature>
<dbReference type="Gene3D" id="3.30.20.10">
    <property type="entry name" value="Endochitinase, domain 2"/>
    <property type="match status" value="1"/>
</dbReference>
<keyword evidence="1" id="KW-0611">Plant defense</keyword>
<gene>
    <name evidence="7" type="ORF">AXG93_3943s1310</name>
    <name evidence="6" type="ORF">Mp_5g21830</name>
</gene>
<dbReference type="PIRSF" id="PIRSF001060">
    <property type="entry name" value="Endochitinase"/>
    <property type="match status" value="1"/>
</dbReference>
<protein>
    <recommendedName>
        <fullName evidence="5">Glycoside hydrolase family 19 catalytic domain-containing protein</fullName>
    </recommendedName>
</protein>
<evidence type="ECO:0000256" key="2">
    <source>
        <dbReference type="ARBA" id="ARBA00023157"/>
    </source>
</evidence>
<dbReference type="Proteomes" id="UP001162541">
    <property type="component" value="Chromosome 5"/>
</dbReference>
<evidence type="ECO:0000313" key="9">
    <source>
        <dbReference type="Proteomes" id="UP001162541"/>
    </source>
</evidence>
<feature type="region of interest" description="Disordered" evidence="4">
    <location>
        <begin position="48"/>
        <end position="68"/>
    </location>
</feature>
<evidence type="ECO:0000313" key="6">
    <source>
        <dbReference type="EMBL" id="BBN12655.1"/>
    </source>
</evidence>
<evidence type="ECO:0000259" key="5">
    <source>
        <dbReference type="Pfam" id="PF00182"/>
    </source>
</evidence>
<organism evidence="7 8">
    <name type="scientific">Marchantia polymorpha subsp. ruderalis</name>
    <dbReference type="NCBI Taxonomy" id="1480154"/>
    <lineage>
        <taxon>Eukaryota</taxon>
        <taxon>Viridiplantae</taxon>
        <taxon>Streptophyta</taxon>
        <taxon>Embryophyta</taxon>
        <taxon>Marchantiophyta</taxon>
        <taxon>Marchantiopsida</taxon>
        <taxon>Marchantiidae</taxon>
        <taxon>Marchantiales</taxon>
        <taxon>Marchantiaceae</taxon>
        <taxon>Marchantia</taxon>
    </lineage>
</organism>
<dbReference type="InterPro" id="IPR016283">
    <property type="entry name" value="Glyco_hydro_19"/>
</dbReference>
<dbReference type="CDD" id="cd00325">
    <property type="entry name" value="chitinase_GH19"/>
    <property type="match status" value="1"/>
</dbReference>
<dbReference type="Gene3D" id="1.10.530.10">
    <property type="match status" value="1"/>
</dbReference>
<keyword evidence="8" id="KW-1185">Reference proteome</keyword>
<evidence type="ECO:0000313" key="8">
    <source>
        <dbReference type="Proteomes" id="UP000077202"/>
    </source>
</evidence>
<proteinExistence type="predicted"/>
<dbReference type="EMBL" id="LVLJ01001228">
    <property type="protein sequence ID" value="OAE30900.1"/>
    <property type="molecule type" value="Genomic_DNA"/>
</dbReference>
<reference evidence="9" key="3">
    <citation type="journal article" date="2020" name="Curr. Biol.">
        <title>Chromatin organization in early land plants reveals an ancestral association between H3K27me3, transposons, and constitutive heterochromatin.</title>
        <authorList>
            <person name="Montgomery S.A."/>
            <person name="Tanizawa Y."/>
            <person name="Galik B."/>
            <person name="Wang N."/>
            <person name="Ito T."/>
            <person name="Mochizuki T."/>
            <person name="Akimcheva S."/>
            <person name="Bowman J.L."/>
            <person name="Cognat V."/>
            <person name="Marechal-Drouard L."/>
            <person name="Ekker H."/>
            <person name="Hong S.F."/>
            <person name="Kohchi T."/>
            <person name="Lin S.S."/>
            <person name="Liu L.D."/>
            <person name="Nakamura Y."/>
            <person name="Valeeva L.R."/>
            <person name="Shakirov E.V."/>
            <person name="Shippen D.E."/>
            <person name="Wei W.L."/>
            <person name="Yagura M."/>
            <person name="Yamaoka S."/>
            <person name="Yamato K.T."/>
            <person name="Liu C."/>
            <person name="Berger F."/>
        </authorList>
    </citation>
    <scope>NUCLEOTIDE SEQUENCE [LARGE SCALE GENOMIC DNA]</scope>
    <source>
        <strain evidence="9">Tak-1</strain>
    </source>
</reference>
<dbReference type="Proteomes" id="UP000077202">
    <property type="component" value="Unassembled WGS sequence"/>
</dbReference>
<dbReference type="GO" id="GO:0006032">
    <property type="term" value="P:chitin catabolic process"/>
    <property type="evidence" value="ECO:0007669"/>
    <property type="project" value="InterPro"/>
</dbReference>
<dbReference type="GO" id="GO:0050832">
    <property type="term" value="P:defense response to fungus"/>
    <property type="evidence" value="ECO:0007669"/>
    <property type="project" value="UniProtKB-ARBA"/>
</dbReference>
<evidence type="ECO:0000313" key="7">
    <source>
        <dbReference type="EMBL" id="OAE30900.1"/>
    </source>
</evidence>
<evidence type="ECO:0000256" key="3">
    <source>
        <dbReference type="PIRSR" id="PIRSR001060-2"/>
    </source>
</evidence>
<feature type="domain" description="Glycoside hydrolase family 19 catalytic" evidence="5">
    <location>
        <begin position="108"/>
        <end position="303"/>
    </location>
</feature>
<dbReference type="GO" id="GO:0005975">
    <property type="term" value="P:carbohydrate metabolic process"/>
    <property type="evidence" value="ECO:0007669"/>
    <property type="project" value="InterPro"/>
</dbReference>
<dbReference type="GO" id="GO:0016998">
    <property type="term" value="P:cell wall macromolecule catabolic process"/>
    <property type="evidence" value="ECO:0007669"/>
    <property type="project" value="InterPro"/>
</dbReference>
<reference evidence="6" key="2">
    <citation type="journal article" date="2019" name="Curr. Biol.">
        <title>Chromatin organization in early land plants reveals an ancestral association between H3K27me3, transposons, and constitutive heterochromatin.</title>
        <authorList>
            <person name="Montgomery S.A."/>
            <person name="Tanizawa Y."/>
            <person name="Galik B."/>
            <person name="Wang N."/>
            <person name="Ito T."/>
            <person name="Mochizuki T."/>
            <person name="Akimcheva S."/>
            <person name="Bowman J."/>
            <person name="Cognat V."/>
            <person name="Drouard L."/>
            <person name="Ekker H."/>
            <person name="Houng S."/>
            <person name="Kohchi T."/>
            <person name="Lin S."/>
            <person name="Liu L.D."/>
            <person name="Nakamura Y."/>
            <person name="Valeeva L.R."/>
            <person name="Shakirov E.V."/>
            <person name="Shippen D.E."/>
            <person name="Wei W."/>
            <person name="Yagura M."/>
            <person name="Yamaoka S."/>
            <person name="Yamato K.T."/>
            <person name="Liu C."/>
            <person name="Berger F."/>
        </authorList>
    </citation>
    <scope>NUCLEOTIDE SEQUENCE [LARGE SCALE GENOMIC DNA]</scope>
    <source>
        <strain evidence="6">Tak-1</strain>
    </source>
</reference>